<sequence>MRPIKECVALFTLFILSDSTCFIEEQSTTIMRAYRILTGVESYRTCQIYCQNDPECVTVSYSDTMRICHLQVPSHYSTCNPHPYRRWVKTEQNCIGSIHPGTYRTFARTAFATMARIRAFPIRHFSIRNWALDGNGTYSSFGNSKEVRTYFSTTNNAYMLRYYKDPTMTFPYWLFSATCAEEGDECPCGLLPLHPTIVGTRPAVNVVGACPTPLKLYAIRTKKQAIAWKGSALYYFLVDKWAEVCESTCFHEEQSTTPMIALRILNNIGSWLLCVKECFNDAQCVSVAYSDLLRVCHLHKTVGLSACNVVPFRRWVKTETNCQATAAATTGAFYAVDFIRTDPSLEMGIDPCFPDRSRLHPELVVLDGVSPPCPLTDGSPWPSYTFRGLDITGAYYTWGVSNLVQAGIYPADNTVSFTYRSHLNTVHQPGCGIVSCLCIAPRQEIQPAPAHRSLCIPVAVQHHFKTLSALAQASDYSNVIREALAPVDVDGNTAMLFCSVSNNICKLCACLSCV</sequence>
<reference evidence="2" key="1">
    <citation type="journal article" date="2008" name="Nat. Genet.">
        <title>The Pristionchus pacificus genome provides a unique perspective on nematode lifestyle and parasitism.</title>
        <authorList>
            <person name="Dieterich C."/>
            <person name="Clifton S.W."/>
            <person name="Schuster L.N."/>
            <person name="Chinwalla A."/>
            <person name="Delehaunty K."/>
            <person name="Dinkelacker I."/>
            <person name="Fulton L."/>
            <person name="Fulton R."/>
            <person name="Godfrey J."/>
            <person name="Minx P."/>
            <person name="Mitreva M."/>
            <person name="Roeseler W."/>
            <person name="Tian H."/>
            <person name="Witte H."/>
            <person name="Yang S.P."/>
            <person name="Wilson R.K."/>
            <person name="Sommer R.J."/>
        </authorList>
    </citation>
    <scope>NUCLEOTIDE SEQUENCE [LARGE SCALE GENOMIC DNA]</scope>
    <source>
        <strain evidence="2">PS312</strain>
    </source>
</reference>
<dbReference type="EnsemblMetazoa" id="PPA18270.1">
    <property type="protein sequence ID" value="PPA18270.1"/>
    <property type="gene ID" value="WBGene00107824"/>
</dbReference>
<keyword evidence="2" id="KW-1185">Reference proteome</keyword>
<evidence type="ECO:0000313" key="1">
    <source>
        <dbReference type="EnsemblMetazoa" id="PPA18270.1"/>
    </source>
</evidence>
<gene>
    <name evidence="1" type="primary">WBGene00107824</name>
</gene>
<evidence type="ECO:0000313" key="2">
    <source>
        <dbReference type="Proteomes" id="UP000005239"/>
    </source>
</evidence>
<accession>A0A2A6C8D4</accession>
<protein>
    <submittedName>
        <fullName evidence="1">Uncharacterized protein</fullName>
    </submittedName>
</protein>
<proteinExistence type="predicted"/>
<name>A0A2A6C8D4_PRIPA</name>
<dbReference type="InterPro" id="IPR003609">
    <property type="entry name" value="Pan_app"/>
</dbReference>
<dbReference type="AlphaFoldDB" id="A0A2A6C8D4"/>
<accession>A0A8R1UD64</accession>
<dbReference type="PROSITE" id="PS50948">
    <property type="entry name" value="PAN"/>
    <property type="match status" value="1"/>
</dbReference>
<reference evidence="1" key="2">
    <citation type="submission" date="2022-06" db="UniProtKB">
        <authorList>
            <consortium name="EnsemblMetazoa"/>
        </authorList>
    </citation>
    <scope>IDENTIFICATION</scope>
    <source>
        <strain evidence="1">PS312</strain>
    </source>
</reference>
<dbReference type="Proteomes" id="UP000005239">
    <property type="component" value="Unassembled WGS sequence"/>
</dbReference>
<organism evidence="1 2">
    <name type="scientific">Pristionchus pacificus</name>
    <name type="common">Parasitic nematode worm</name>
    <dbReference type="NCBI Taxonomy" id="54126"/>
    <lineage>
        <taxon>Eukaryota</taxon>
        <taxon>Metazoa</taxon>
        <taxon>Ecdysozoa</taxon>
        <taxon>Nematoda</taxon>
        <taxon>Chromadorea</taxon>
        <taxon>Rhabditida</taxon>
        <taxon>Rhabditina</taxon>
        <taxon>Diplogasteromorpha</taxon>
        <taxon>Diplogasteroidea</taxon>
        <taxon>Neodiplogasteridae</taxon>
        <taxon>Pristionchus</taxon>
    </lineage>
</organism>
<dbReference type="Gene3D" id="3.50.4.10">
    <property type="entry name" value="Hepatocyte Growth Factor"/>
    <property type="match status" value="1"/>
</dbReference>